<dbReference type="STRING" id="60172.A0A1V6QYD3"/>
<protein>
    <submittedName>
        <fullName evidence="2">Uncharacterized protein</fullName>
    </submittedName>
</protein>
<name>A0A1V6QYD3_9EURO</name>
<dbReference type="AlphaFoldDB" id="A0A1V6QYD3"/>
<reference evidence="3" key="1">
    <citation type="journal article" date="2017" name="Nat. Microbiol.">
        <title>Global analysis of biosynthetic gene clusters reveals vast potential of secondary metabolite production in Penicillium species.</title>
        <authorList>
            <person name="Nielsen J.C."/>
            <person name="Grijseels S."/>
            <person name="Prigent S."/>
            <person name="Ji B."/>
            <person name="Dainat J."/>
            <person name="Nielsen K.F."/>
            <person name="Frisvad J.C."/>
            <person name="Workman M."/>
            <person name="Nielsen J."/>
        </authorList>
    </citation>
    <scope>NUCLEOTIDE SEQUENCE [LARGE SCALE GENOMIC DNA]</scope>
    <source>
        <strain evidence="3">IBT 29525</strain>
    </source>
</reference>
<evidence type="ECO:0000313" key="3">
    <source>
        <dbReference type="Proteomes" id="UP000191612"/>
    </source>
</evidence>
<gene>
    <name evidence="2" type="ORF">PENSOL_c027G04353</name>
</gene>
<feature type="region of interest" description="Disordered" evidence="1">
    <location>
        <begin position="155"/>
        <end position="175"/>
    </location>
</feature>
<dbReference type="Proteomes" id="UP000191612">
    <property type="component" value="Unassembled WGS sequence"/>
</dbReference>
<accession>A0A1V6QYD3</accession>
<organism evidence="2 3">
    <name type="scientific">Penicillium solitum</name>
    <dbReference type="NCBI Taxonomy" id="60172"/>
    <lineage>
        <taxon>Eukaryota</taxon>
        <taxon>Fungi</taxon>
        <taxon>Dikarya</taxon>
        <taxon>Ascomycota</taxon>
        <taxon>Pezizomycotina</taxon>
        <taxon>Eurotiomycetes</taxon>
        <taxon>Eurotiomycetidae</taxon>
        <taxon>Eurotiales</taxon>
        <taxon>Aspergillaceae</taxon>
        <taxon>Penicillium</taxon>
    </lineage>
</organism>
<proteinExistence type="predicted"/>
<evidence type="ECO:0000256" key="1">
    <source>
        <dbReference type="SAM" id="MobiDB-lite"/>
    </source>
</evidence>
<evidence type="ECO:0000313" key="2">
    <source>
        <dbReference type="EMBL" id="OQD94195.1"/>
    </source>
</evidence>
<dbReference type="EMBL" id="MDYO01000027">
    <property type="protein sequence ID" value="OQD94195.1"/>
    <property type="molecule type" value="Genomic_DNA"/>
</dbReference>
<sequence>MEEALVSACDVIGINHHHLIILLGDITKDNPSLLKRLVDISGYTVECSDTADTAKGQVYVVPKTFFMKRILNKLSTFCMEKEAAHPQLANPSPHAYLEGFTECVCDETNDFPDKSFTDARPYDAAWQVIPESDFDGHTFAYGKSFPGPNPPAQMYGAPDSFGNEPARRRNRARRERDITLPPTHISLLRVESPLRSLDPAPYKTRTYVFASQQVGSTASLASITSLDHGGLIDFRARFVEGDPRIVRAMRKGLGTSLDSIRDATAFAEGLLLVERCIETMKDDAIKSEVEAIAALMRPPPQTPLPSSQDVGQLAMDF</sequence>
<keyword evidence="3" id="KW-1185">Reference proteome</keyword>
<comment type="caution">
    <text evidence="2">The sequence shown here is derived from an EMBL/GenBank/DDBJ whole genome shotgun (WGS) entry which is preliminary data.</text>
</comment>